<protein>
    <submittedName>
        <fullName evidence="1 2">Uncharacterized protein</fullName>
    </submittedName>
</protein>
<keyword evidence="3" id="KW-1185">Reference proteome</keyword>
<dbReference type="Proteomes" id="UP000002051">
    <property type="component" value="Unassembled WGS sequence"/>
</dbReference>
<name>G7L1V0_MEDTR</name>
<dbReference type="HOGENOM" id="CLU_2053156_0_0_1"/>
<reference evidence="1 3" key="1">
    <citation type="journal article" date="2011" name="Nature">
        <title>The Medicago genome provides insight into the evolution of rhizobial symbioses.</title>
        <authorList>
            <person name="Young N.D."/>
            <person name="Debelle F."/>
            <person name="Oldroyd G.E."/>
            <person name="Geurts R."/>
            <person name="Cannon S.B."/>
            <person name="Udvardi M.K."/>
            <person name="Benedito V.A."/>
            <person name="Mayer K.F."/>
            <person name="Gouzy J."/>
            <person name="Schoof H."/>
            <person name="Van de Peer Y."/>
            <person name="Proost S."/>
            <person name="Cook D.R."/>
            <person name="Meyers B.C."/>
            <person name="Spannagl M."/>
            <person name="Cheung F."/>
            <person name="De Mita S."/>
            <person name="Krishnakumar V."/>
            <person name="Gundlach H."/>
            <person name="Zhou S."/>
            <person name="Mudge J."/>
            <person name="Bharti A.K."/>
            <person name="Murray J.D."/>
            <person name="Naoumkina M.A."/>
            <person name="Rosen B."/>
            <person name="Silverstein K.A."/>
            <person name="Tang H."/>
            <person name="Rombauts S."/>
            <person name="Zhao P.X."/>
            <person name="Zhou P."/>
            <person name="Barbe V."/>
            <person name="Bardou P."/>
            <person name="Bechner M."/>
            <person name="Bellec A."/>
            <person name="Berger A."/>
            <person name="Berges H."/>
            <person name="Bidwell S."/>
            <person name="Bisseling T."/>
            <person name="Choisne N."/>
            <person name="Couloux A."/>
            <person name="Denny R."/>
            <person name="Deshpande S."/>
            <person name="Dai X."/>
            <person name="Doyle J.J."/>
            <person name="Dudez A.M."/>
            <person name="Farmer A.D."/>
            <person name="Fouteau S."/>
            <person name="Franken C."/>
            <person name="Gibelin C."/>
            <person name="Gish J."/>
            <person name="Goldstein S."/>
            <person name="Gonzalez A.J."/>
            <person name="Green P.J."/>
            <person name="Hallab A."/>
            <person name="Hartog M."/>
            <person name="Hua A."/>
            <person name="Humphray S.J."/>
            <person name="Jeong D.H."/>
            <person name="Jing Y."/>
            <person name="Jocker A."/>
            <person name="Kenton S.M."/>
            <person name="Kim D.J."/>
            <person name="Klee K."/>
            <person name="Lai H."/>
            <person name="Lang C."/>
            <person name="Lin S."/>
            <person name="Macmil S.L."/>
            <person name="Magdelenat G."/>
            <person name="Matthews L."/>
            <person name="McCorrison J."/>
            <person name="Monaghan E.L."/>
            <person name="Mun J.H."/>
            <person name="Najar F.Z."/>
            <person name="Nicholson C."/>
            <person name="Noirot C."/>
            <person name="O'Bleness M."/>
            <person name="Paule C.R."/>
            <person name="Poulain J."/>
            <person name="Prion F."/>
            <person name="Qin B."/>
            <person name="Qu C."/>
            <person name="Retzel E.F."/>
            <person name="Riddle C."/>
            <person name="Sallet E."/>
            <person name="Samain S."/>
            <person name="Samson N."/>
            <person name="Sanders I."/>
            <person name="Saurat O."/>
            <person name="Scarpelli C."/>
            <person name="Schiex T."/>
            <person name="Segurens B."/>
            <person name="Severin A.J."/>
            <person name="Sherrier D.J."/>
            <person name="Shi R."/>
            <person name="Sims S."/>
            <person name="Singer S.R."/>
            <person name="Sinharoy S."/>
            <person name="Sterck L."/>
            <person name="Viollet A."/>
            <person name="Wang B.B."/>
            <person name="Wang K."/>
            <person name="Wang M."/>
            <person name="Wang X."/>
            <person name="Warfsmann J."/>
            <person name="Weissenbach J."/>
            <person name="White D.D."/>
            <person name="White J.D."/>
            <person name="Wiley G.B."/>
            <person name="Wincker P."/>
            <person name="Xing Y."/>
            <person name="Yang L."/>
            <person name="Yao Z."/>
            <person name="Ying F."/>
            <person name="Zhai J."/>
            <person name="Zhou L."/>
            <person name="Zuber A."/>
            <person name="Denarie J."/>
            <person name="Dixon R.A."/>
            <person name="May G.D."/>
            <person name="Schwartz D.C."/>
            <person name="Rogers J."/>
            <person name="Quetier F."/>
            <person name="Town C.D."/>
            <person name="Roe B.A."/>
        </authorList>
    </citation>
    <scope>NUCLEOTIDE SEQUENCE [LARGE SCALE GENOMIC DNA]</scope>
    <source>
        <strain evidence="1">A17</strain>
        <strain evidence="2 3">cv. Jemalong A17</strain>
    </source>
</reference>
<dbReference type="PaxDb" id="3880-AES82648"/>
<reference evidence="2" key="3">
    <citation type="submission" date="2015-04" db="UniProtKB">
        <authorList>
            <consortium name="EnsemblPlants"/>
        </authorList>
    </citation>
    <scope>IDENTIFICATION</scope>
    <source>
        <strain evidence="2">cv. Jemalong A17</strain>
    </source>
</reference>
<evidence type="ECO:0000313" key="1">
    <source>
        <dbReference type="EMBL" id="AES82648.1"/>
    </source>
</evidence>
<sequence length="120" mass="13839">MEKIYLGIRDLDKTGHLSLDNNSDMALMGLTILEELGQGVFLLVPLMGFTMFSSDDGFWSFPLFRLSFLVKWELQVFCDDFGSISIFGFSGILMNVNDEDENDRKKMKVEIEKDQRVHFL</sequence>
<dbReference type="AlphaFoldDB" id="G7L1V0"/>
<evidence type="ECO:0000313" key="2">
    <source>
        <dbReference type="EnsemblPlants" id="AES82648"/>
    </source>
</evidence>
<dbReference type="EnsemblPlants" id="AES82648">
    <property type="protein sequence ID" value="AES82648"/>
    <property type="gene ID" value="MTR_7g114950"/>
</dbReference>
<proteinExistence type="predicted"/>
<evidence type="ECO:0000313" key="3">
    <source>
        <dbReference type="Proteomes" id="UP000002051"/>
    </source>
</evidence>
<reference evidence="1 3" key="2">
    <citation type="journal article" date="2014" name="BMC Genomics">
        <title>An improved genome release (version Mt4.0) for the model legume Medicago truncatula.</title>
        <authorList>
            <person name="Tang H."/>
            <person name="Krishnakumar V."/>
            <person name="Bidwell S."/>
            <person name="Rosen B."/>
            <person name="Chan A."/>
            <person name="Zhou S."/>
            <person name="Gentzbittel L."/>
            <person name="Childs K.L."/>
            <person name="Yandell M."/>
            <person name="Gundlach H."/>
            <person name="Mayer K.F."/>
            <person name="Schwartz D.C."/>
            <person name="Town C.D."/>
        </authorList>
    </citation>
    <scope>GENOME REANNOTATION</scope>
    <source>
        <strain evidence="2 3">cv. Jemalong A17</strain>
    </source>
</reference>
<accession>G7L1V0</accession>
<dbReference type="EMBL" id="CM001223">
    <property type="protein sequence ID" value="AES82648.1"/>
    <property type="molecule type" value="Genomic_DNA"/>
</dbReference>
<organism evidence="1 3">
    <name type="scientific">Medicago truncatula</name>
    <name type="common">Barrel medic</name>
    <name type="synonym">Medicago tribuloides</name>
    <dbReference type="NCBI Taxonomy" id="3880"/>
    <lineage>
        <taxon>Eukaryota</taxon>
        <taxon>Viridiplantae</taxon>
        <taxon>Streptophyta</taxon>
        <taxon>Embryophyta</taxon>
        <taxon>Tracheophyta</taxon>
        <taxon>Spermatophyta</taxon>
        <taxon>Magnoliopsida</taxon>
        <taxon>eudicotyledons</taxon>
        <taxon>Gunneridae</taxon>
        <taxon>Pentapetalae</taxon>
        <taxon>rosids</taxon>
        <taxon>fabids</taxon>
        <taxon>Fabales</taxon>
        <taxon>Fabaceae</taxon>
        <taxon>Papilionoideae</taxon>
        <taxon>50 kb inversion clade</taxon>
        <taxon>NPAAA clade</taxon>
        <taxon>Hologalegina</taxon>
        <taxon>IRL clade</taxon>
        <taxon>Trifolieae</taxon>
        <taxon>Medicago</taxon>
    </lineage>
</organism>
<gene>
    <name evidence="1" type="ordered locus">MTR_7g114950</name>
</gene>